<name>A0AAD4EK90_9AGAM</name>
<dbReference type="EMBL" id="JABBWK010000004">
    <property type="protein sequence ID" value="KAG1906528.1"/>
    <property type="molecule type" value="Genomic_DNA"/>
</dbReference>
<protein>
    <submittedName>
        <fullName evidence="9">GPI transamidase subunit PIG-U-domain-containing protein</fullName>
    </submittedName>
</protein>
<gene>
    <name evidence="9" type="ORF">F5891DRAFT_471114</name>
</gene>
<keyword evidence="7" id="KW-1133">Transmembrane helix</keyword>
<dbReference type="Proteomes" id="UP001195769">
    <property type="component" value="Unassembled WGS sequence"/>
</dbReference>
<keyword evidence="6" id="KW-0256">Endoplasmic reticulum</keyword>
<keyword evidence="10" id="KW-1185">Reference proteome</keyword>
<dbReference type="RefSeq" id="XP_041232103.1">
    <property type="nucleotide sequence ID" value="XM_041371936.1"/>
</dbReference>
<evidence type="ECO:0000256" key="5">
    <source>
        <dbReference type="ARBA" id="ARBA00022692"/>
    </source>
</evidence>
<evidence type="ECO:0000256" key="6">
    <source>
        <dbReference type="ARBA" id="ARBA00022824"/>
    </source>
</evidence>
<evidence type="ECO:0000256" key="8">
    <source>
        <dbReference type="ARBA" id="ARBA00023136"/>
    </source>
</evidence>
<evidence type="ECO:0000256" key="2">
    <source>
        <dbReference type="ARBA" id="ARBA00004687"/>
    </source>
</evidence>
<dbReference type="AlphaFoldDB" id="A0AAD4EK90"/>
<dbReference type="GeneID" id="64666234"/>
<keyword evidence="8" id="KW-0472">Membrane</keyword>
<keyword evidence="4" id="KW-0337">GPI-anchor biosynthesis</keyword>
<organism evidence="9 10">
    <name type="scientific">Suillus fuscotomentosus</name>
    <dbReference type="NCBI Taxonomy" id="1912939"/>
    <lineage>
        <taxon>Eukaryota</taxon>
        <taxon>Fungi</taxon>
        <taxon>Dikarya</taxon>
        <taxon>Basidiomycota</taxon>
        <taxon>Agaricomycotina</taxon>
        <taxon>Agaricomycetes</taxon>
        <taxon>Agaricomycetidae</taxon>
        <taxon>Boletales</taxon>
        <taxon>Suillineae</taxon>
        <taxon>Suillaceae</taxon>
        <taxon>Suillus</taxon>
    </lineage>
</organism>
<sequence length="168" mass="18602">MAKLQHPIEPWPAVPCLPGRALPHCHPAFSFLVCLRLLFAALPLSGQNLLKHDHQLSSPLTSYLRLKEGLWLLDNNIDPYTGGSFHHSPLLLSLFSTIVPPLPIIWAISDAVGAWALTGSPCRRGMHYCGRKLELGQGVVGRNVSRLLIPDRWFINTASQPRATRPHA</sequence>
<comment type="pathway">
    <text evidence="2">Glycolipid biosynthesis; glycosylphosphatidylinositol-anchor biosynthesis.</text>
</comment>
<evidence type="ECO:0000313" key="10">
    <source>
        <dbReference type="Proteomes" id="UP001195769"/>
    </source>
</evidence>
<dbReference type="InterPro" id="IPR009600">
    <property type="entry name" value="PIG-U"/>
</dbReference>
<dbReference type="GO" id="GO:0016255">
    <property type="term" value="P:attachment of GPI anchor to protein"/>
    <property type="evidence" value="ECO:0007669"/>
    <property type="project" value="InterPro"/>
</dbReference>
<dbReference type="GO" id="GO:0006506">
    <property type="term" value="P:GPI anchor biosynthetic process"/>
    <property type="evidence" value="ECO:0007669"/>
    <property type="project" value="UniProtKB-KW"/>
</dbReference>
<evidence type="ECO:0000256" key="7">
    <source>
        <dbReference type="ARBA" id="ARBA00022989"/>
    </source>
</evidence>
<evidence type="ECO:0000313" key="9">
    <source>
        <dbReference type="EMBL" id="KAG1906528.1"/>
    </source>
</evidence>
<reference evidence="9" key="1">
    <citation type="journal article" date="2020" name="New Phytol.">
        <title>Comparative genomics reveals dynamic genome evolution in host specialist ectomycorrhizal fungi.</title>
        <authorList>
            <person name="Lofgren L.A."/>
            <person name="Nguyen N.H."/>
            <person name="Vilgalys R."/>
            <person name="Ruytinx J."/>
            <person name="Liao H.L."/>
            <person name="Branco S."/>
            <person name="Kuo A."/>
            <person name="LaButti K."/>
            <person name="Lipzen A."/>
            <person name="Andreopoulos W."/>
            <person name="Pangilinan J."/>
            <person name="Riley R."/>
            <person name="Hundley H."/>
            <person name="Na H."/>
            <person name="Barry K."/>
            <person name="Grigoriev I.V."/>
            <person name="Stajich J.E."/>
            <person name="Kennedy P.G."/>
        </authorList>
    </citation>
    <scope>NUCLEOTIDE SEQUENCE</scope>
    <source>
        <strain evidence="9">FC203</strain>
    </source>
</reference>
<keyword evidence="5" id="KW-0812">Transmembrane</keyword>
<evidence type="ECO:0000256" key="4">
    <source>
        <dbReference type="ARBA" id="ARBA00022502"/>
    </source>
</evidence>
<dbReference type="Pfam" id="PF06728">
    <property type="entry name" value="PIG-U"/>
    <property type="match status" value="1"/>
</dbReference>
<dbReference type="GO" id="GO:0042765">
    <property type="term" value="C:GPI-anchor transamidase complex"/>
    <property type="evidence" value="ECO:0007669"/>
    <property type="project" value="InterPro"/>
</dbReference>
<dbReference type="PANTHER" id="PTHR13121:SF0">
    <property type="entry name" value="PHOSPHATIDYLINOSITOL GLYCAN ANCHOR BIOSYNTHESIS CLASS U PROTEIN"/>
    <property type="match status" value="1"/>
</dbReference>
<comment type="similarity">
    <text evidence="3">Belongs to the PIGU family.</text>
</comment>
<accession>A0AAD4EK90</accession>
<proteinExistence type="inferred from homology"/>
<evidence type="ECO:0000256" key="1">
    <source>
        <dbReference type="ARBA" id="ARBA00004477"/>
    </source>
</evidence>
<dbReference type="PANTHER" id="PTHR13121">
    <property type="entry name" value="GPI TRANSAMIDASE COMPONENT PIG-U"/>
    <property type="match status" value="1"/>
</dbReference>
<comment type="subcellular location">
    <subcellularLocation>
        <location evidence="1">Endoplasmic reticulum membrane</location>
        <topology evidence="1">Multi-pass membrane protein</topology>
    </subcellularLocation>
</comment>
<evidence type="ECO:0000256" key="3">
    <source>
        <dbReference type="ARBA" id="ARBA00010026"/>
    </source>
</evidence>
<comment type="caution">
    <text evidence="9">The sequence shown here is derived from an EMBL/GenBank/DDBJ whole genome shotgun (WGS) entry which is preliminary data.</text>
</comment>